<reference evidence="2" key="1">
    <citation type="submission" date="2020-11" db="EMBL/GenBank/DDBJ databases">
        <title>Genome seq and assembly of Planobacterium sp.</title>
        <authorList>
            <person name="Chhetri G."/>
        </authorList>
    </citation>
    <scope>NUCLEOTIDE SEQUENCE</scope>
    <source>
        <strain evidence="2">GCR5</strain>
    </source>
</reference>
<dbReference type="PANTHER" id="PTHR30283">
    <property type="entry name" value="PEROXIDE STRESS RESPONSE PROTEIN YAAA"/>
    <property type="match status" value="1"/>
</dbReference>
<keyword evidence="3" id="KW-1185">Reference proteome</keyword>
<dbReference type="InterPro" id="IPR005583">
    <property type="entry name" value="YaaA"/>
</dbReference>
<dbReference type="GO" id="GO:0005829">
    <property type="term" value="C:cytosol"/>
    <property type="evidence" value="ECO:0007669"/>
    <property type="project" value="TreeGrafter"/>
</dbReference>
<name>A0A930YTV2_9FLAO</name>
<accession>A0A930YTV2</accession>
<evidence type="ECO:0000256" key="1">
    <source>
        <dbReference type="HAMAP-Rule" id="MF_00652"/>
    </source>
</evidence>
<dbReference type="Proteomes" id="UP000694480">
    <property type="component" value="Unassembled WGS sequence"/>
</dbReference>
<dbReference type="EMBL" id="JADKYY010000001">
    <property type="protein sequence ID" value="MBF5026264.1"/>
    <property type="molecule type" value="Genomic_DNA"/>
</dbReference>
<evidence type="ECO:0000313" key="3">
    <source>
        <dbReference type="Proteomes" id="UP000694480"/>
    </source>
</evidence>
<dbReference type="NCBIfam" id="NF002542">
    <property type="entry name" value="PRK02101.1-3"/>
    <property type="match status" value="1"/>
</dbReference>
<comment type="caution">
    <text evidence="2">The sequence shown here is derived from an EMBL/GenBank/DDBJ whole genome shotgun (WGS) entry which is preliminary data.</text>
</comment>
<sequence>MKIVTSPAKLMKTGHKVESPLRSSTPLFIEQATALHEVIKTKTPQYLKKLMEISDKLADENWERFQNWVPHPKTSESAQAIFAFQGEVYRGLDASSLGEAELQYLQKNYRILSGLYGLLRPSDRIMLYRLEMGRKFAIEGHSDLYSFWKEILTERLSKELKKGEIILNLASAEYARALDFKQLTNQVLDVEFLELKSGKPKNIVVYTKHARGLMVRYCAIHQVTKKEQLFGFNLEGYRYEESLSTDQKITFTR</sequence>
<dbReference type="HAMAP" id="MF_00652">
    <property type="entry name" value="UPF0246"/>
    <property type="match status" value="1"/>
</dbReference>
<dbReference type="RefSeq" id="WP_194738199.1">
    <property type="nucleotide sequence ID" value="NZ_JADKYY010000001.1"/>
</dbReference>
<dbReference type="Pfam" id="PF03883">
    <property type="entry name" value="H2O2_YaaD"/>
    <property type="match status" value="1"/>
</dbReference>
<comment type="similarity">
    <text evidence="1">Belongs to the UPF0246 family.</text>
</comment>
<gene>
    <name evidence="2" type="primary">yaaA</name>
    <name evidence="2" type="ORF">IC612_00435</name>
</gene>
<dbReference type="PANTHER" id="PTHR30283:SF4">
    <property type="entry name" value="PEROXIDE STRESS RESISTANCE PROTEIN YAAA"/>
    <property type="match status" value="1"/>
</dbReference>
<organism evidence="2 3">
    <name type="scientific">Planobacterium oryzisoli</name>
    <dbReference type="NCBI Taxonomy" id="2771435"/>
    <lineage>
        <taxon>Bacteria</taxon>
        <taxon>Pseudomonadati</taxon>
        <taxon>Bacteroidota</taxon>
        <taxon>Flavobacteriia</taxon>
        <taxon>Flavobacteriales</taxon>
        <taxon>Weeksellaceae</taxon>
        <taxon>Chryseobacterium group</taxon>
        <taxon>Chryseobacterium</taxon>
    </lineage>
</organism>
<dbReference type="AlphaFoldDB" id="A0A930YTV2"/>
<proteinExistence type="inferred from homology"/>
<protein>
    <recommendedName>
        <fullName evidence="1">UPF0246 protein IC612_00435</fullName>
    </recommendedName>
</protein>
<evidence type="ECO:0000313" key="2">
    <source>
        <dbReference type="EMBL" id="MBF5026264.1"/>
    </source>
</evidence>
<dbReference type="GO" id="GO:0033194">
    <property type="term" value="P:response to hydroperoxide"/>
    <property type="evidence" value="ECO:0007669"/>
    <property type="project" value="TreeGrafter"/>
</dbReference>